<dbReference type="GeneID" id="31017378"/>
<dbReference type="GO" id="GO:0003885">
    <property type="term" value="F:D-arabinono-1,4-lactone oxidase activity"/>
    <property type="evidence" value="ECO:0007669"/>
    <property type="project" value="TreeGrafter"/>
</dbReference>
<gene>
    <name evidence="2" type="ORF">BKCO1_5300012</name>
</gene>
<evidence type="ECO:0000313" key="3">
    <source>
        <dbReference type="Proteomes" id="UP000183809"/>
    </source>
</evidence>
<dbReference type="GO" id="GO:0005739">
    <property type="term" value="C:mitochondrion"/>
    <property type="evidence" value="ECO:0007669"/>
    <property type="project" value="TreeGrafter"/>
</dbReference>
<dbReference type="InterPro" id="IPR016169">
    <property type="entry name" value="FAD-bd_PCMH_sub2"/>
</dbReference>
<protein>
    <submittedName>
        <fullName evidence="2">Substrate-binding domain cholesterol oxidase</fullName>
    </submittedName>
</protein>
<dbReference type="STRING" id="236234.A0A1J9QSJ4"/>
<feature type="domain" description="FAD-binding PCMH-type" evidence="1">
    <location>
        <begin position="151"/>
        <end position="353"/>
    </location>
</feature>
<organism evidence="2 3">
    <name type="scientific">Diplodia corticola</name>
    <dbReference type="NCBI Taxonomy" id="236234"/>
    <lineage>
        <taxon>Eukaryota</taxon>
        <taxon>Fungi</taxon>
        <taxon>Dikarya</taxon>
        <taxon>Ascomycota</taxon>
        <taxon>Pezizomycotina</taxon>
        <taxon>Dothideomycetes</taxon>
        <taxon>Dothideomycetes incertae sedis</taxon>
        <taxon>Botryosphaeriales</taxon>
        <taxon>Botryosphaeriaceae</taxon>
        <taxon>Diplodia</taxon>
    </lineage>
</organism>
<proteinExistence type="predicted"/>
<comment type="caution">
    <text evidence="2">The sequence shown here is derived from an EMBL/GenBank/DDBJ whole genome shotgun (WGS) entry which is preliminary data.</text>
</comment>
<evidence type="ECO:0000259" key="1">
    <source>
        <dbReference type="PROSITE" id="PS51387"/>
    </source>
</evidence>
<dbReference type="GO" id="GO:0071949">
    <property type="term" value="F:FAD binding"/>
    <property type="evidence" value="ECO:0007669"/>
    <property type="project" value="InterPro"/>
</dbReference>
<dbReference type="SUPFAM" id="SSF56176">
    <property type="entry name" value="FAD-binding/transporter-associated domain-like"/>
    <property type="match status" value="2"/>
</dbReference>
<dbReference type="PROSITE" id="PS51387">
    <property type="entry name" value="FAD_PCMH"/>
    <property type="match status" value="1"/>
</dbReference>
<dbReference type="AlphaFoldDB" id="A0A1J9QSJ4"/>
<dbReference type="InterPro" id="IPR016166">
    <property type="entry name" value="FAD-bd_PCMH"/>
</dbReference>
<dbReference type="InterPro" id="IPR036318">
    <property type="entry name" value="FAD-bd_PCMH-like_sf"/>
</dbReference>
<name>A0A1J9QSJ4_9PEZI</name>
<evidence type="ECO:0000313" key="2">
    <source>
        <dbReference type="EMBL" id="OJD30962.1"/>
    </source>
</evidence>
<dbReference type="PANTHER" id="PTHR43762">
    <property type="entry name" value="L-GULONOLACTONE OXIDASE"/>
    <property type="match status" value="1"/>
</dbReference>
<keyword evidence="3" id="KW-1185">Reference proteome</keyword>
<dbReference type="Gene3D" id="3.30.43.10">
    <property type="entry name" value="Uridine Diphospho-n-acetylenolpyruvylglucosamine Reductase, domain 2"/>
    <property type="match status" value="1"/>
</dbReference>
<dbReference type="PANTHER" id="PTHR43762:SF1">
    <property type="entry name" value="D-ARABINONO-1,4-LACTONE OXIDASE"/>
    <property type="match status" value="1"/>
</dbReference>
<dbReference type="InterPro" id="IPR016167">
    <property type="entry name" value="FAD-bd_PCMH_sub1"/>
</dbReference>
<sequence length="695" mass="80316">MEQEQLPNLQDRNSRNISEALIEHLDDLADKGYNVDIDRLKRSLRVARPQQVTRRAAQLSWSPQSGDAAPPDPDLLDPLKWLRQILLAFRDYSEYQDALKAMEVPELRQMIETFVDEGEITDKWPHLDLFIRKYEEKTRKEDAHDFHNWGMTTHRKNVDHHYPKTVSDVQAVVRLAKEQGRRVRCAGFRHSWSPIHADDNEVLITFVSKWAGKHPSNCVSLSCKDFENDPAHELKQIHLLDTYSAIDSTKRLCKVGVAVTNEDFRRWATKHNQWALPLNVILVEVTMGGVNGPICHGAGHRHKTTSDLVECVDYVDCNGERRTVSNPEQLRAAAGSFGLMGVVTHLTLRLDKMTYVAMRPQKRSAVTAVPPPDPSLVPPGIQPTWFKGLTPEAARAKLAQPIREFENHALNDYYSEWFWFPYQESVWVNTWTTVEDGAGATDYPSYKGVFCHWLLGWFAGVLTEWTVFHMLPNACKASLLGCLSMMVLPDRQEPKTHLTNALHFRRGIHNMRVRDVEFEIPLPPSKNDPTKPDLDVARKAWWDVIHLFYSDNEPSMRIALEMRIMADSDIIMAPQYGNGRLGTASIEIITVQDPRPGKNKNWDDFTQKVADKWMKYQYRAEDGSVRMPKPHWAKEWRDLKVDEVPMERFLKETAYPMQIREFKKTLESIGKDHGWKLDDLKKTFSNKFWDEMIWS</sequence>
<dbReference type="RefSeq" id="XP_020127222.1">
    <property type="nucleotide sequence ID" value="XM_020277117.1"/>
</dbReference>
<dbReference type="Gene3D" id="3.30.465.10">
    <property type="match status" value="1"/>
</dbReference>
<dbReference type="InterPro" id="IPR010031">
    <property type="entry name" value="FAD_lactone_oxidase-like"/>
</dbReference>
<dbReference type="EMBL" id="MNUE01000053">
    <property type="protein sequence ID" value="OJD30962.1"/>
    <property type="molecule type" value="Genomic_DNA"/>
</dbReference>
<dbReference type="Proteomes" id="UP000183809">
    <property type="component" value="Unassembled WGS sequence"/>
</dbReference>
<reference evidence="2 3" key="1">
    <citation type="submission" date="2016-10" db="EMBL/GenBank/DDBJ databases">
        <title>Proteomics and genomics reveal pathogen-plant mechanisms compatible with a hemibiotrophic lifestyle of Diplodia corticola.</title>
        <authorList>
            <person name="Fernandes I."/>
            <person name="De Jonge R."/>
            <person name="Van De Peer Y."/>
            <person name="Devreese B."/>
            <person name="Alves A."/>
            <person name="Esteves A.C."/>
        </authorList>
    </citation>
    <scope>NUCLEOTIDE SEQUENCE [LARGE SCALE GENOMIC DNA]</scope>
    <source>
        <strain evidence="2 3">CBS 112549</strain>
    </source>
</reference>
<accession>A0A1J9QSJ4</accession>
<dbReference type="OrthoDB" id="610608at2759"/>